<evidence type="ECO:0000313" key="4">
    <source>
        <dbReference type="Proteomes" id="UP000183417"/>
    </source>
</evidence>
<proteinExistence type="predicted"/>
<feature type="domain" description="pPIWI-RE RNaseH" evidence="1">
    <location>
        <begin position="841"/>
        <end position="1118"/>
    </location>
</feature>
<dbReference type="RefSeq" id="WP_074923312.1">
    <property type="nucleotide sequence ID" value="NZ_CP141274.1"/>
</dbReference>
<protein>
    <submittedName>
        <fullName evidence="3">Uncharacterized protein</fullName>
    </submittedName>
</protein>
<dbReference type="Proteomes" id="UP000183417">
    <property type="component" value="Unassembled WGS sequence"/>
</dbReference>
<organism evidence="3 4">
    <name type="scientific">Delftia lacustris</name>
    <dbReference type="NCBI Taxonomy" id="558537"/>
    <lineage>
        <taxon>Bacteria</taxon>
        <taxon>Pseudomonadati</taxon>
        <taxon>Pseudomonadota</taxon>
        <taxon>Betaproteobacteria</taxon>
        <taxon>Burkholderiales</taxon>
        <taxon>Comamonadaceae</taxon>
        <taxon>Delftia</taxon>
    </lineage>
</organism>
<evidence type="ECO:0000313" key="3">
    <source>
        <dbReference type="EMBL" id="SDZ40860.1"/>
    </source>
</evidence>
<dbReference type="InterPro" id="IPR024996">
    <property type="entry name" value="RNaseH_pPIWI_RE"/>
</dbReference>
<feature type="domain" description="Prokaryotic pPIWI-RE MID" evidence="2">
    <location>
        <begin position="685"/>
        <end position="807"/>
    </location>
</feature>
<dbReference type="GeneID" id="94693138"/>
<sequence>MIAERLKALQLHRLDLLAGFFFHELGVRSLQNAPALLMGFRSVARTPLLRERETELDNLRRACSGLSTLAALKGAAVRYNDISLASGHRRLFRIDERTLAIKPQFDIVAPELSEALSALKVPHVPQPHGMTLARPDKPIAIHVQFAGESRRYAVQSLPSSLPPPTRHDAERPTRRPIMVSWSDLINEAREMDAIDERLHVARRGNWAQRLQAVALQSVDADGEFKVEGELALDGLKHLIGLPGAGKTTLLMCLLRYLGVRGIKAAVFFPSIEVCRQYLEDLCRYGVAAGLLVGQSRDTRLRHAHKLAEALATDDPLRGFCTTTASAALFEGVCALPALTSAPSAAFAIADSFCSRIWQRRTAEPSDDAEGKDLERRLCPVWSLCGFTRAPRELPTASVWLGHILSADTQVPRQTTALDERYFDLIARVFDVVIFDEADRAQQDLDRGGIAELSLSGHDRSFHRQVQRGTLQPIASGQNAVLHGVDYAQLAIEIAEFEKLNVALTHAVLRLTDDLRKAFDGLLMSPLRIIGDWLSPKRLSTLADDLGADPQAQAKDALCELWEGAAIRAFQLRGARSGSVAAAPDAIARTANAFEVTLGRLLDRHEHDDDEAPPGKALEAITSVSPDRWFKADVPAPDAERDRVVAAVRKLTADTAYIADTSRHQLYVVTQTPEDVEWIKTTAAAMLGDVIKVLSVPLPANTHGPMQSFTEGRRKQRFDARVREWLKFGESLKLGPRSMVLVQAPMFYKVEGDKFKPDDNVNKLAARKALGSLGCTVQYLLPSEHGRVDKFLPRVQAALLDLVFGHAGSVWGLKQAGEACFTGSASPPRWVGAVSSLVVQSEWFRDRAQSVFVATRMDCETGQAWVRFAHQTAEIVQTDWMRFDEGAKYLASTRMELPAPWAARRELLAQFFQSTFDDMVAVDPNAVVFIDSTRAARLASWLSDSGMRETSRQVAPGVLTAQRWPTLRLIRIREQAPTIGQEKIFGVSNGAEAPLRTWTSTPRLFRVSGASAPTFWSLARPGTHHKRGASCYREMLLPNSNQTEDNPKAFVPFPAQPDKQHLNSRAVEVVILQKQADDDEVQLASFAQHLRAGLLTARNERWVTAPTPLRIIDKLTEYMRGG</sequence>
<evidence type="ECO:0000259" key="1">
    <source>
        <dbReference type="Pfam" id="PF13032"/>
    </source>
</evidence>
<evidence type="ECO:0000259" key="2">
    <source>
        <dbReference type="Pfam" id="PF18157"/>
    </source>
</evidence>
<dbReference type="InterPro" id="IPR027417">
    <property type="entry name" value="P-loop_NTPase"/>
</dbReference>
<dbReference type="Pfam" id="PF13032">
    <property type="entry name" value="RNaseH_pPIWI_RE"/>
    <property type="match status" value="1"/>
</dbReference>
<dbReference type="AlphaFoldDB" id="A0A1H3ST00"/>
<reference evidence="3 4" key="1">
    <citation type="submission" date="2016-10" db="EMBL/GenBank/DDBJ databases">
        <authorList>
            <person name="de Groot N.N."/>
        </authorList>
    </citation>
    <scope>NUCLEOTIDE SEQUENCE [LARGE SCALE GENOMIC DNA]</scope>
    <source>
        <strain evidence="3 4">LMG 24775</strain>
    </source>
</reference>
<gene>
    <name evidence="3" type="ORF">SAMN05421547_12288</name>
</gene>
<dbReference type="Pfam" id="PF18157">
    <property type="entry name" value="MID_pPIWI_RE"/>
    <property type="match status" value="1"/>
</dbReference>
<name>A0A1H3ST00_9BURK</name>
<accession>A0A1H3ST00</accession>
<dbReference type="EMBL" id="FNPE01000022">
    <property type="protein sequence ID" value="SDZ40860.1"/>
    <property type="molecule type" value="Genomic_DNA"/>
</dbReference>
<dbReference type="InterPro" id="IPR040496">
    <property type="entry name" value="MID_pPIWI_RE"/>
</dbReference>
<dbReference type="SUPFAM" id="SSF52540">
    <property type="entry name" value="P-loop containing nucleoside triphosphate hydrolases"/>
    <property type="match status" value="2"/>
</dbReference>